<dbReference type="Proteomes" id="UP000282386">
    <property type="component" value="Chromosome"/>
</dbReference>
<evidence type="ECO:0008006" key="4">
    <source>
        <dbReference type="Google" id="ProtNLM"/>
    </source>
</evidence>
<keyword evidence="1" id="KW-0812">Transmembrane</keyword>
<evidence type="ECO:0000313" key="2">
    <source>
        <dbReference type="EMBL" id="VEI22364.1"/>
    </source>
</evidence>
<gene>
    <name evidence="2" type="ORF">NCTC10207_00439</name>
</gene>
<sequence length="291" mass="32449">MVGEGEVFLGVRKEWLAAIDWWSSGIFIGISQFLIGWPLLGFILQTSRSLPVGENVLFYGYVLLFPVFGTVYTGCLFYFLNASTVSQLIWLASPHVGMLVVGVLPYPWNLPSMFGFVAVVTGLYPGVLLYQLLELRRRSRMSLDELEVFLAELEVREVEAQEREDKISAIYVSFLCLVLFCMVGFFAVGIPAMHWKGYDPSPMIFPAVVVTITGVAVSVLVKRVLGWKVSGWVYAVLLVVSVVGVLLVWGYPVVLLVAPWWVAYGIGSDWVALVEETARSILKSLCLYTQK</sequence>
<accession>A0A7Z9A1X6</accession>
<dbReference type="RefSeq" id="WP_232018613.1">
    <property type="nucleotide sequence ID" value="NZ_LR134479.1"/>
</dbReference>
<organism evidence="2 3">
    <name type="scientific">Rothia aeria</name>
    <dbReference type="NCBI Taxonomy" id="172042"/>
    <lineage>
        <taxon>Bacteria</taxon>
        <taxon>Bacillati</taxon>
        <taxon>Actinomycetota</taxon>
        <taxon>Actinomycetes</taxon>
        <taxon>Micrococcales</taxon>
        <taxon>Micrococcaceae</taxon>
        <taxon>Rothia</taxon>
    </lineage>
</organism>
<proteinExistence type="predicted"/>
<protein>
    <recommendedName>
        <fullName evidence="4">Parapinopsin</fullName>
    </recommendedName>
</protein>
<keyword evidence="1" id="KW-1133">Transmembrane helix</keyword>
<feature type="transmembrane region" description="Helical" evidence="1">
    <location>
        <begin position="169"/>
        <end position="191"/>
    </location>
</feature>
<feature type="transmembrane region" description="Helical" evidence="1">
    <location>
        <begin position="88"/>
        <end position="108"/>
    </location>
</feature>
<dbReference type="AlphaFoldDB" id="A0A7Z9A1X6"/>
<feature type="transmembrane region" description="Helical" evidence="1">
    <location>
        <begin position="203"/>
        <end position="221"/>
    </location>
</feature>
<feature type="transmembrane region" description="Helical" evidence="1">
    <location>
        <begin position="21"/>
        <end position="44"/>
    </location>
</feature>
<evidence type="ECO:0000256" key="1">
    <source>
        <dbReference type="SAM" id="Phobius"/>
    </source>
</evidence>
<name>A0A7Z9A1X6_9MICC</name>
<dbReference type="EMBL" id="LR134479">
    <property type="protein sequence ID" value="VEI22364.1"/>
    <property type="molecule type" value="Genomic_DNA"/>
</dbReference>
<keyword evidence="1" id="KW-0472">Membrane</keyword>
<feature type="transmembrane region" description="Helical" evidence="1">
    <location>
        <begin position="56"/>
        <end position="81"/>
    </location>
</feature>
<feature type="transmembrane region" description="Helical" evidence="1">
    <location>
        <begin position="114"/>
        <end position="133"/>
    </location>
</feature>
<evidence type="ECO:0000313" key="3">
    <source>
        <dbReference type="Proteomes" id="UP000282386"/>
    </source>
</evidence>
<reference evidence="2 3" key="1">
    <citation type="submission" date="2018-12" db="EMBL/GenBank/DDBJ databases">
        <authorList>
            <consortium name="Pathogen Informatics"/>
        </authorList>
    </citation>
    <scope>NUCLEOTIDE SEQUENCE [LARGE SCALE GENOMIC DNA]</scope>
    <source>
        <strain evidence="2 3">NCTC10207</strain>
    </source>
</reference>
<feature type="transmembrane region" description="Helical" evidence="1">
    <location>
        <begin position="233"/>
        <end position="262"/>
    </location>
</feature>